<dbReference type="AlphaFoldDB" id="A0A2P5XRB9"/>
<protein>
    <submittedName>
        <fullName evidence="1">Uncharacterized protein</fullName>
    </submittedName>
</protein>
<proteinExistence type="predicted"/>
<dbReference type="Proteomes" id="UP000239757">
    <property type="component" value="Unassembled WGS sequence"/>
</dbReference>
<accession>A0A2P5XRB9</accession>
<dbReference type="EMBL" id="KZ664373">
    <property type="protein sequence ID" value="PPS05902.1"/>
    <property type="molecule type" value="Genomic_DNA"/>
</dbReference>
<organism evidence="1 2">
    <name type="scientific">Gossypium barbadense</name>
    <name type="common">Sea Island cotton</name>
    <name type="synonym">Hibiscus barbadensis</name>
    <dbReference type="NCBI Taxonomy" id="3634"/>
    <lineage>
        <taxon>Eukaryota</taxon>
        <taxon>Viridiplantae</taxon>
        <taxon>Streptophyta</taxon>
        <taxon>Embryophyta</taxon>
        <taxon>Tracheophyta</taxon>
        <taxon>Spermatophyta</taxon>
        <taxon>Magnoliopsida</taxon>
        <taxon>eudicotyledons</taxon>
        <taxon>Gunneridae</taxon>
        <taxon>Pentapetalae</taxon>
        <taxon>rosids</taxon>
        <taxon>malvids</taxon>
        <taxon>Malvales</taxon>
        <taxon>Malvaceae</taxon>
        <taxon>Malvoideae</taxon>
        <taxon>Gossypium</taxon>
    </lineage>
</organism>
<name>A0A2P5XRB9_GOSBA</name>
<evidence type="ECO:0000313" key="1">
    <source>
        <dbReference type="EMBL" id="PPS05902.1"/>
    </source>
</evidence>
<reference evidence="1 2" key="1">
    <citation type="submission" date="2015-01" db="EMBL/GenBank/DDBJ databases">
        <title>Genome of allotetraploid Gossypium barbadense reveals genomic plasticity and fiber elongation in cotton evolution.</title>
        <authorList>
            <person name="Chen X."/>
            <person name="Liu X."/>
            <person name="Zhao B."/>
            <person name="Zheng H."/>
            <person name="Hu Y."/>
            <person name="Lu G."/>
            <person name="Yang C."/>
            <person name="Chen J."/>
            <person name="Shan C."/>
            <person name="Zhang L."/>
            <person name="Zhou Y."/>
            <person name="Wang L."/>
            <person name="Guo W."/>
            <person name="Bai Y."/>
            <person name="Ruan J."/>
            <person name="Shangguan X."/>
            <person name="Mao Y."/>
            <person name="Jiang J."/>
            <person name="Zhu Y."/>
            <person name="Lei J."/>
            <person name="Kang H."/>
            <person name="Chen S."/>
            <person name="He X."/>
            <person name="Wang R."/>
            <person name="Wang Y."/>
            <person name="Chen J."/>
            <person name="Wang L."/>
            <person name="Yu S."/>
            <person name="Wang B."/>
            <person name="Wei J."/>
            <person name="Song S."/>
            <person name="Lu X."/>
            <person name="Gao Z."/>
            <person name="Gu W."/>
            <person name="Deng X."/>
            <person name="Ma D."/>
            <person name="Wang S."/>
            <person name="Liang W."/>
            <person name="Fang L."/>
            <person name="Cai C."/>
            <person name="Zhu X."/>
            <person name="Zhou B."/>
            <person name="Zhang Y."/>
            <person name="Chen Z."/>
            <person name="Xu S."/>
            <person name="Zhu R."/>
            <person name="Wang S."/>
            <person name="Zhang T."/>
            <person name="Zhao G."/>
        </authorList>
    </citation>
    <scope>NUCLEOTIDE SEQUENCE [LARGE SCALE GENOMIC DNA]</scope>
    <source>
        <strain evidence="2">cv. Xinhai21</strain>
        <tissue evidence="1">Leaf</tissue>
    </source>
</reference>
<evidence type="ECO:0000313" key="2">
    <source>
        <dbReference type="Proteomes" id="UP000239757"/>
    </source>
</evidence>
<gene>
    <name evidence="1" type="ORF">GOBAR_AA14748</name>
</gene>
<sequence>MSYWNTYAGYELEPHGFRHRLTRPEADMGRVQKYIGRRVEVPTRSNGVDLQNRRYVHTGTHIAYLEERVSRTAGCLNLGSASVYIQVAARPETT</sequence>